<evidence type="ECO:0000313" key="2">
    <source>
        <dbReference type="Proteomes" id="UP001158576"/>
    </source>
</evidence>
<evidence type="ECO:0000313" key="1">
    <source>
        <dbReference type="EMBL" id="CAG5096040.1"/>
    </source>
</evidence>
<proteinExistence type="predicted"/>
<organism evidence="1 2">
    <name type="scientific">Oikopleura dioica</name>
    <name type="common">Tunicate</name>
    <dbReference type="NCBI Taxonomy" id="34765"/>
    <lineage>
        <taxon>Eukaryota</taxon>
        <taxon>Metazoa</taxon>
        <taxon>Chordata</taxon>
        <taxon>Tunicata</taxon>
        <taxon>Appendicularia</taxon>
        <taxon>Copelata</taxon>
        <taxon>Oikopleuridae</taxon>
        <taxon>Oikopleura</taxon>
    </lineage>
</organism>
<sequence>MAECVCDDIKYLKKVIIELKDTASTQSCPDRCPTKNSNTTKIKAPEKRIIKRRKVSFENKREYDPSLY</sequence>
<protein>
    <submittedName>
        <fullName evidence="1">Oidioi.mRNA.OKI2018_I69.XSR.g14452.t1.cds</fullName>
    </submittedName>
</protein>
<gene>
    <name evidence="1" type="ORF">OKIOD_LOCUS6010</name>
</gene>
<dbReference type="EMBL" id="OU015569">
    <property type="protein sequence ID" value="CAG5096040.1"/>
    <property type="molecule type" value="Genomic_DNA"/>
</dbReference>
<name>A0ABN7S9U4_OIKDI</name>
<reference evidence="1 2" key="1">
    <citation type="submission" date="2021-04" db="EMBL/GenBank/DDBJ databases">
        <authorList>
            <person name="Bliznina A."/>
        </authorList>
    </citation>
    <scope>NUCLEOTIDE SEQUENCE [LARGE SCALE GENOMIC DNA]</scope>
</reference>
<accession>A0ABN7S9U4</accession>
<keyword evidence="2" id="KW-1185">Reference proteome</keyword>
<dbReference type="Proteomes" id="UP001158576">
    <property type="component" value="Chromosome XSR"/>
</dbReference>